<feature type="chain" id="PRO_5041247230" evidence="3">
    <location>
        <begin position="20"/>
        <end position="773"/>
    </location>
</feature>
<reference evidence="4" key="1">
    <citation type="submission" date="2022-10" db="EMBL/GenBank/DDBJ databases">
        <title>Culturing micro-colonial fungi from biological soil crusts in the Mojave desert and describing Neophaeococcomyces mojavensis, and introducing the new genera and species Taxawa tesnikishii.</title>
        <authorList>
            <person name="Kurbessoian T."/>
            <person name="Stajich J.E."/>
        </authorList>
    </citation>
    <scope>NUCLEOTIDE SEQUENCE</scope>
    <source>
        <strain evidence="4">TK_41</strain>
    </source>
</reference>
<accession>A0AA38X6P2</accession>
<feature type="compositionally biased region" description="Low complexity" evidence="1">
    <location>
        <begin position="133"/>
        <end position="155"/>
    </location>
</feature>
<sequence length="773" mass="80497">MKVTPLLLFLPTLPRHVAAQETINLLSIIVSEANSVYTQVNSILSSAASAASAAAASATVTSSTEDASTTPEATPSSTSDTLASSLDVSSLFSPSSTSAFSTSSSSSSSSTSSYASPAFGSIVSSTTSASSTYQTSSSSSSETPSSSITSSPTLSGPIVGTSSVLGATAETSSSVPTSSTSSHHSHLAIILGCVLGALALGFFILALVLCCKRRRRTSSPRHSALSADDDVDAWRDTRAVPFAGPARHSRNVSATAPLMTEHPAYRNDAGHQNPFVPVPPPPRRSPPNSRSNMALGMAPSENPFADGPARPASVRSVSSTNSTHHHKGGLAAGIAAAAAGATLVHQHDKHKEEKATLMHPKAEPLPSVHRQVSRKPVPVHHVNNGEQRPYDPVSPIDPSTETVALAKPARGSGDSRKIFNRDAARANAAFDQQYAPQDGPHSHGDHHALKTGAAGLVAGALGGAALAHHRDQERRRSRSSSSSSSNRRSRPPLAVSGDESDNSNSTGSSGGSRNSRGYSDALVSQPQESALPPQHDPYGVPASRSRRNSAHGAALPGAAAFAHANRPTIPSPLSSEVRHDHRHSTPRSQTRRSSSTPRYSFPYEPMDHEYGAYPPFPGASGNHGYSAALQNEAFPSLADDHTLPISSNPDKAIVGDNGYPHMGVPRRKSGGEYDHTSTGPLGPQILPVAPSSSSEEGSSRNTTMKTLGSDPDSTWRMSQGMPMGWQRASIESPRNSRDLGNRDSGVGMGAGRRRLRVSDITGREDGGGLGQAL</sequence>
<feature type="compositionally biased region" description="Low complexity" evidence="1">
    <location>
        <begin position="586"/>
        <end position="598"/>
    </location>
</feature>
<feature type="region of interest" description="Disordered" evidence="1">
    <location>
        <begin position="264"/>
        <end position="328"/>
    </location>
</feature>
<proteinExistence type="predicted"/>
<organism evidence="4 5">
    <name type="scientific">Cladophialophora chaetospira</name>
    <dbReference type="NCBI Taxonomy" id="386627"/>
    <lineage>
        <taxon>Eukaryota</taxon>
        <taxon>Fungi</taxon>
        <taxon>Dikarya</taxon>
        <taxon>Ascomycota</taxon>
        <taxon>Pezizomycotina</taxon>
        <taxon>Eurotiomycetes</taxon>
        <taxon>Chaetothyriomycetidae</taxon>
        <taxon>Chaetothyriales</taxon>
        <taxon>Herpotrichiellaceae</taxon>
        <taxon>Cladophialophora</taxon>
    </lineage>
</organism>
<feature type="compositionally biased region" description="Low complexity" evidence="1">
    <location>
        <begin position="502"/>
        <end position="520"/>
    </location>
</feature>
<evidence type="ECO:0000313" key="5">
    <source>
        <dbReference type="Proteomes" id="UP001172673"/>
    </source>
</evidence>
<feature type="region of interest" description="Disordered" evidence="1">
    <location>
        <begin position="60"/>
        <end position="82"/>
    </location>
</feature>
<keyword evidence="3" id="KW-0732">Signal</keyword>
<feature type="compositionally biased region" description="Low complexity" evidence="1">
    <location>
        <begin position="550"/>
        <end position="564"/>
    </location>
</feature>
<name>A0AA38X6P2_9EURO</name>
<comment type="caution">
    <text evidence="4">The sequence shown here is derived from an EMBL/GenBank/DDBJ whole genome shotgun (WGS) entry which is preliminary data.</text>
</comment>
<feature type="compositionally biased region" description="Polar residues" evidence="1">
    <location>
        <begin position="700"/>
        <end position="715"/>
    </location>
</feature>
<keyword evidence="2" id="KW-0472">Membrane</keyword>
<feature type="transmembrane region" description="Helical" evidence="2">
    <location>
        <begin position="187"/>
        <end position="211"/>
    </location>
</feature>
<protein>
    <submittedName>
        <fullName evidence="4">Uncharacterized protein</fullName>
    </submittedName>
</protein>
<gene>
    <name evidence="4" type="ORF">H2200_007939</name>
</gene>
<keyword evidence="2" id="KW-0812">Transmembrane</keyword>
<keyword evidence="5" id="KW-1185">Reference proteome</keyword>
<dbReference type="AlphaFoldDB" id="A0AA38X6P2"/>
<evidence type="ECO:0000256" key="1">
    <source>
        <dbReference type="SAM" id="MobiDB-lite"/>
    </source>
</evidence>
<evidence type="ECO:0000256" key="2">
    <source>
        <dbReference type="SAM" id="Phobius"/>
    </source>
</evidence>
<feature type="region of interest" description="Disordered" evidence="1">
    <location>
        <begin position="666"/>
        <end position="715"/>
    </location>
</feature>
<evidence type="ECO:0000313" key="4">
    <source>
        <dbReference type="EMBL" id="KAJ9607860.1"/>
    </source>
</evidence>
<evidence type="ECO:0000256" key="3">
    <source>
        <dbReference type="SAM" id="SignalP"/>
    </source>
</evidence>
<dbReference type="EMBL" id="JAPDRK010000011">
    <property type="protein sequence ID" value="KAJ9607860.1"/>
    <property type="molecule type" value="Genomic_DNA"/>
</dbReference>
<feature type="region of interest" description="Disordered" evidence="1">
    <location>
        <begin position="133"/>
        <end position="161"/>
    </location>
</feature>
<dbReference type="Proteomes" id="UP001172673">
    <property type="component" value="Unassembled WGS sequence"/>
</dbReference>
<keyword evidence="2" id="KW-1133">Transmembrane helix</keyword>
<feature type="signal peptide" evidence="3">
    <location>
        <begin position="1"/>
        <end position="19"/>
    </location>
</feature>
<feature type="region of interest" description="Disordered" evidence="1">
    <location>
        <begin position="465"/>
        <end position="603"/>
    </location>
</feature>
<feature type="region of interest" description="Disordered" evidence="1">
    <location>
        <begin position="728"/>
        <end position="773"/>
    </location>
</feature>
<feature type="compositionally biased region" description="Pro residues" evidence="1">
    <location>
        <begin position="276"/>
        <end position="285"/>
    </location>
</feature>